<name>A0A2T0BIG5_9CLOT</name>
<dbReference type="Gene3D" id="1.20.1440.110">
    <property type="entry name" value="acylaminoacyl peptidase"/>
    <property type="match status" value="1"/>
</dbReference>
<dbReference type="Gene3D" id="3.40.50.1820">
    <property type="entry name" value="alpha/beta hydrolase"/>
    <property type="match status" value="1"/>
</dbReference>
<dbReference type="Pfam" id="PF00561">
    <property type="entry name" value="Abhydrolase_1"/>
    <property type="match status" value="1"/>
</dbReference>
<protein>
    <submittedName>
        <fullName evidence="2">2,6-dihydropseudooxynicotine hydrolase</fullName>
        <ecNumber evidence="2">3.7.1.19</ecNumber>
    </submittedName>
</protein>
<dbReference type="RefSeq" id="WP_106010201.1">
    <property type="nucleotide sequence ID" value="NZ_PVXP01000044.1"/>
</dbReference>
<dbReference type="SUPFAM" id="SSF53474">
    <property type="entry name" value="alpha/beta-Hydrolases"/>
    <property type="match status" value="1"/>
</dbReference>
<dbReference type="OrthoDB" id="9812921at2"/>
<gene>
    <name evidence="2" type="ORF">CLLU_26060</name>
</gene>
<evidence type="ECO:0000313" key="3">
    <source>
        <dbReference type="Proteomes" id="UP000237798"/>
    </source>
</evidence>
<feature type="domain" description="AB hydrolase-1" evidence="1">
    <location>
        <begin position="134"/>
        <end position="334"/>
    </location>
</feature>
<evidence type="ECO:0000313" key="2">
    <source>
        <dbReference type="EMBL" id="PRR83680.1"/>
    </source>
</evidence>
<reference evidence="2 3" key="1">
    <citation type="submission" date="2018-03" db="EMBL/GenBank/DDBJ databases">
        <title>Genome sequence of Clostridium luticellarii DSM 29923.</title>
        <authorList>
            <person name="Poehlein A."/>
            <person name="Daniel R."/>
        </authorList>
    </citation>
    <scope>NUCLEOTIDE SEQUENCE [LARGE SCALE GENOMIC DNA]</scope>
    <source>
        <strain evidence="2 3">DSM 29923</strain>
    </source>
</reference>
<dbReference type="AlphaFoldDB" id="A0A2T0BIG5"/>
<keyword evidence="2" id="KW-0378">Hydrolase</keyword>
<organism evidence="2 3">
    <name type="scientific">Clostridium luticellarii</name>
    <dbReference type="NCBI Taxonomy" id="1691940"/>
    <lineage>
        <taxon>Bacteria</taxon>
        <taxon>Bacillati</taxon>
        <taxon>Bacillota</taxon>
        <taxon>Clostridia</taxon>
        <taxon>Eubacteriales</taxon>
        <taxon>Clostridiaceae</taxon>
        <taxon>Clostridium</taxon>
    </lineage>
</organism>
<proteinExistence type="predicted"/>
<keyword evidence="3" id="KW-1185">Reference proteome</keyword>
<sequence length="370" mass="43240">MFKKYTGNEQFDLQITRFTYDYENDPGVREDLKQIVPKLKDFDSWYENWSHLAVKRENEGFYGIASNYYKAAEFYLQPEDPNKQKMYEGYRRNFYKYYNDFDFKSYKVPYENSFLPAVELFNPNAHKTLIIFGGYDSYMEEILKEAVFLKNTDYNIIVFDGPGQGTALKNGLKFISNWEKPVSTVIDYFNLKRVTAIGISWGGYFVMRAAAFEKRIDKVIAFDIFYSGLDGLMNRMPKEMWNKFVKLFEAGKSAEFNNFINKMMRDNIDLTWKINKGYEITGETTPFDLCRNFKHHSMKGIGQFINQDVLLLAGEDDQYVPISRLPQIQQELCNAGSITTKVFTRETGGEQHCQADKIALAFDEIKKFLG</sequence>
<evidence type="ECO:0000259" key="1">
    <source>
        <dbReference type="Pfam" id="PF00561"/>
    </source>
</evidence>
<dbReference type="GO" id="GO:0016787">
    <property type="term" value="F:hydrolase activity"/>
    <property type="evidence" value="ECO:0007669"/>
    <property type="project" value="UniProtKB-KW"/>
</dbReference>
<dbReference type="EC" id="3.7.1.19" evidence="2"/>
<dbReference type="EMBL" id="PVXP01000044">
    <property type="protein sequence ID" value="PRR83680.1"/>
    <property type="molecule type" value="Genomic_DNA"/>
</dbReference>
<comment type="caution">
    <text evidence="2">The sequence shown here is derived from an EMBL/GenBank/DDBJ whole genome shotgun (WGS) entry which is preliminary data.</text>
</comment>
<dbReference type="Proteomes" id="UP000237798">
    <property type="component" value="Unassembled WGS sequence"/>
</dbReference>
<dbReference type="InterPro" id="IPR000073">
    <property type="entry name" value="AB_hydrolase_1"/>
</dbReference>
<dbReference type="InterPro" id="IPR029058">
    <property type="entry name" value="AB_hydrolase_fold"/>
</dbReference>
<accession>A0A2T0BIG5</accession>